<dbReference type="RefSeq" id="WP_369144961.1">
    <property type="nucleotide sequence ID" value="NZ_CP163444.1"/>
</dbReference>
<gene>
    <name evidence="2" type="ORF">AB5J54_18190</name>
</gene>
<feature type="region of interest" description="Disordered" evidence="1">
    <location>
        <begin position="1"/>
        <end position="20"/>
    </location>
</feature>
<organism evidence="2">
    <name type="scientific">Streptomyces sp. R44</name>
    <dbReference type="NCBI Taxonomy" id="3238633"/>
    <lineage>
        <taxon>Bacteria</taxon>
        <taxon>Bacillati</taxon>
        <taxon>Actinomycetota</taxon>
        <taxon>Actinomycetes</taxon>
        <taxon>Kitasatosporales</taxon>
        <taxon>Streptomycetaceae</taxon>
        <taxon>Streptomyces</taxon>
    </lineage>
</organism>
<accession>A0AB39SYE5</accession>
<protein>
    <submittedName>
        <fullName evidence="2">Uncharacterized protein</fullName>
    </submittedName>
</protein>
<reference evidence="2" key="1">
    <citation type="submission" date="2024-07" db="EMBL/GenBank/DDBJ databases">
        <authorList>
            <person name="Yu S.T."/>
        </authorList>
    </citation>
    <scope>NUCLEOTIDE SEQUENCE</scope>
    <source>
        <strain evidence="2">R44</strain>
    </source>
</reference>
<feature type="compositionally biased region" description="Basic residues" evidence="1">
    <location>
        <begin position="1"/>
        <end position="11"/>
    </location>
</feature>
<dbReference type="EMBL" id="CP163444">
    <property type="protein sequence ID" value="XDQ72313.1"/>
    <property type="molecule type" value="Genomic_DNA"/>
</dbReference>
<dbReference type="AlphaFoldDB" id="A0AB39SYE5"/>
<sequence>MPGQRKRKKRQREALARHRDRFGPDAGHWEVVCSPQDETALRAEMRRLRAERPDLDEDAVRVDMLCGRLVHPTTYRLSVFVPFDADAEQLDAEQPQEA</sequence>
<proteinExistence type="predicted"/>
<evidence type="ECO:0000256" key="1">
    <source>
        <dbReference type="SAM" id="MobiDB-lite"/>
    </source>
</evidence>
<name>A0AB39SYE5_9ACTN</name>
<evidence type="ECO:0000313" key="2">
    <source>
        <dbReference type="EMBL" id="XDQ72313.1"/>
    </source>
</evidence>